<dbReference type="PANTHER" id="PTHR36300">
    <property type="entry name" value="RAW, ISOFORM A"/>
    <property type="match status" value="1"/>
</dbReference>
<organism evidence="1 2">
    <name type="scientific">Cinara cedri</name>
    <dbReference type="NCBI Taxonomy" id="506608"/>
    <lineage>
        <taxon>Eukaryota</taxon>
        <taxon>Metazoa</taxon>
        <taxon>Ecdysozoa</taxon>
        <taxon>Arthropoda</taxon>
        <taxon>Hexapoda</taxon>
        <taxon>Insecta</taxon>
        <taxon>Pterygota</taxon>
        <taxon>Neoptera</taxon>
        <taxon>Paraneoptera</taxon>
        <taxon>Hemiptera</taxon>
        <taxon>Sternorrhyncha</taxon>
        <taxon>Aphidomorpha</taxon>
        <taxon>Aphidoidea</taxon>
        <taxon>Aphididae</taxon>
        <taxon>Lachninae</taxon>
        <taxon>Cinara</taxon>
    </lineage>
</organism>
<proteinExistence type="predicted"/>
<dbReference type="Pfam" id="PF15891">
    <property type="entry name" value="Nuc_deoxyri_tr2"/>
    <property type="match status" value="1"/>
</dbReference>
<evidence type="ECO:0000313" key="1">
    <source>
        <dbReference type="EMBL" id="VVC26526.1"/>
    </source>
</evidence>
<accession>A0A5E4M3J6</accession>
<dbReference type="PANTHER" id="PTHR36300:SF1">
    <property type="entry name" value="RAW, ISOFORM A"/>
    <property type="match status" value="1"/>
</dbReference>
<dbReference type="InterPro" id="IPR011992">
    <property type="entry name" value="EF-hand-dom_pair"/>
</dbReference>
<dbReference type="OrthoDB" id="6493944at2759"/>
<gene>
    <name evidence="1" type="ORF">CINCED_3A006425</name>
</gene>
<dbReference type="Gene3D" id="1.10.238.10">
    <property type="entry name" value="EF-hand"/>
    <property type="match status" value="1"/>
</dbReference>
<sequence>MVDAIENNMRTLKDSQRATLNPLDSLSSNNGGCQALEAIDSFKNLCMRKRWTDFARLVAHCFSDVLREGHMPSPYMATTINEYVFNKNFGIIDSHRLVMDLKPNTFADTLHQDKEFCLAWHSRVGSQNTNAPAHRVQTLFNDLGLYPTTAQVAEMMQCVMKCANRGPPVCMTFAEFCLLAKKLKNGLDRGIPRSLQFSRLLEKDQEIIHNRGIKKNTRSDVHSYDVFLGGSCNPTTWRKDIAIPYLQEAGVSFYNPQVDQWSQDLIEVEHAAKANAKILLYVIDSQTRNVVSDIEAANFAGYQKNLILVIHSFQDAAAGSVVAGEQISSKEAEDIQEALTVLHKLMFNQGVLVYDNISQALGKVVQITKGKSQQNNDACEDNTTITCRMRDAFNKSDTKTTGKITIFDVRMAIRLLTNPNLSANDVLNLISENKDSNDDRQGCFTFDQFCAIAFKYLQLPDKHHRTNGFEYFDIGREYVEMTRSSKTTDIYLAGESGDDIRWKEDIAIPLIKKSNLTYHTAVRTDLSVLLDAHTLLFVIPNNSRSLATMTLASYCIAKCFRMVLCIQNLTTDNCTVHGEKLTQTAVKDYNRGRIYLADLAARERVPVYESIKEAVETAIKKSL</sequence>
<keyword evidence="2" id="KW-1185">Reference proteome</keyword>
<dbReference type="Proteomes" id="UP000325440">
    <property type="component" value="Unassembled WGS sequence"/>
</dbReference>
<name>A0A5E4M3J6_9HEMI</name>
<protein>
    <submittedName>
        <fullName evidence="1">EF-hand domain pair</fullName>
    </submittedName>
</protein>
<dbReference type="SUPFAM" id="SSF47473">
    <property type="entry name" value="EF-hand"/>
    <property type="match status" value="1"/>
</dbReference>
<dbReference type="InterPro" id="IPR039470">
    <property type="entry name" value="Nuc_deoxyri_tr2"/>
</dbReference>
<dbReference type="EMBL" id="CABPRJ010000036">
    <property type="protein sequence ID" value="VVC26526.1"/>
    <property type="molecule type" value="Genomic_DNA"/>
</dbReference>
<dbReference type="Gene3D" id="3.40.50.450">
    <property type="match status" value="1"/>
</dbReference>
<dbReference type="AlphaFoldDB" id="A0A5E4M3J6"/>
<reference evidence="1 2" key="1">
    <citation type="submission" date="2019-08" db="EMBL/GenBank/DDBJ databases">
        <authorList>
            <person name="Alioto T."/>
            <person name="Alioto T."/>
            <person name="Gomez Garrido J."/>
        </authorList>
    </citation>
    <scope>NUCLEOTIDE SEQUENCE [LARGE SCALE GENOMIC DNA]</scope>
</reference>
<dbReference type="GO" id="GO:0005886">
    <property type="term" value="C:plasma membrane"/>
    <property type="evidence" value="ECO:0007669"/>
    <property type="project" value="TreeGrafter"/>
</dbReference>
<evidence type="ECO:0000313" key="2">
    <source>
        <dbReference type="Proteomes" id="UP000325440"/>
    </source>
</evidence>